<organism evidence="8 9">
    <name type="scientific">Naganishia liquefaciens</name>
    <dbReference type="NCBI Taxonomy" id="104408"/>
    <lineage>
        <taxon>Eukaryota</taxon>
        <taxon>Fungi</taxon>
        <taxon>Dikarya</taxon>
        <taxon>Basidiomycota</taxon>
        <taxon>Agaricomycotina</taxon>
        <taxon>Tremellomycetes</taxon>
        <taxon>Filobasidiales</taxon>
        <taxon>Filobasidiaceae</taxon>
        <taxon>Naganishia</taxon>
    </lineage>
</organism>
<feature type="transmembrane region" description="Helical" evidence="6">
    <location>
        <begin position="33"/>
        <end position="53"/>
    </location>
</feature>
<keyword evidence="4 6" id="KW-1133">Transmembrane helix</keyword>
<feature type="transmembrane region" description="Helical" evidence="6">
    <location>
        <begin position="86"/>
        <end position="111"/>
    </location>
</feature>
<evidence type="ECO:0000256" key="6">
    <source>
        <dbReference type="SAM" id="Phobius"/>
    </source>
</evidence>
<dbReference type="EMBL" id="BLZA01000007">
    <property type="protein sequence ID" value="GHJ84404.1"/>
    <property type="molecule type" value="Genomic_DNA"/>
</dbReference>
<dbReference type="InterPro" id="IPR020846">
    <property type="entry name" value="MFS_dom"/>
</dbReference>
<feature type="transmembrane region" description="Helical" evidence="6">
    <location>
        <begin position="316"/>
        <end position="334"/>
    </location>
</feature>
<feature type="transmembrane region" description="Helical" evidence="6">
    <location>
        <begin position="288"/>
        <end position="309"/>
    </location>
</feature>
<comment type="subcellular location">
    <subcellularLocation>
        <location evidence="1">Membrane</location>
        <topology evidence="1">Multi-pass membrane protein</topology>
    </subcellularLocation>
</comment>
<keyword evidence="3 6" id="KW-0812">Transmembrane</keyword>
<feature type="transmembrane region" description="Helical" evidence="6">
    <location>
        <begin position="209"/>
        <end position="231"/>
    </location>
</feature>
<evidence type="ECO:0000256" key="4">
    <source>
        <dbReference type="ARBA" id="ARBA00022989"/>
    </source>
</evidence>
<feature type="transmembrane region" description="Helical" evidence="6">
    <location>
        <begin position="60"/>
        <end position="80"/>
    </location>
</feature>
<feature type="transmembrane region" description="Helical" evidence="6">
    <location>
        <begin position="183"/>
        <end position="203"/>
    </location>
</feature>
<feature type="transmembrane region" description="Helical" evidence="6">
    <location>
        <begin position="252"/>
        <end position="276"/>
    </location>
</feature>
<dbReference type="Pfam" id="PF07690">
    <property type="entry name" value="MFS_1"/>
    <property type="match status" value="1"/>
</dbReference>
<feature type="transmembrane region" description="Helical" evidence="6">
    <location>
        <begin position="123"/>
        <end position="143"/>
    </location>
</feature>
<feature type="transmembrane region" description="Helical" evidence="6">
    <location>
        <begin position="149"/>
        <end position="171"/>
    </location>
</feature>
<protein>
    <recommendedName>
        <fullName evidence="7">Major facilitator superfamily (MFS) profile domain-containing protein</fullName>
    </recommendedName>
</protein>
<gene>
    <name evidence="8" type="ORF">NliqN6_0806</name>
</gene>
<dbReference type="PANTHER" id="PTHR42718:SF9">
    <property type="entry name" value="MAJOR FACILITATOR SUPERFAMILY MULTIDRUG TRANSPORTER MFSC"/>
    <property type="match status" value="1"/>
</dbReference>
<dbReference type="Proteomes" id="UP000620104">
    <property type="component" value="Unassembled WGS sequence"/>
</dbReference>
<feature type="transmembrane region" description="Helical" evidence="6">
    <location>
        <begin position="346"/>
        <end position="369"/>
    </location>
</feature>
<feature type="transmembrane region" description="Helical" evidence="6">
    <location>
        <begin position="381"/>
        <end position="405"/>
    </location>
</feature>
<evidence type="ECO:0000259" key="7">
    <source>
        <dbReference type="PROSITE" id="PS50850"/>
    </source>
</evidence>
<evidence type="ECO:0000256" key="2">
    <source>
        <dbReference type="ARBA" id="ARBA00022448"/>
    </source>
</evidence>
<sequence>MPPNPAPVSLTSVNIALPQMQKELNIAAGNLQWLVSAYTLAFGGFLLLAGVVADRFGKRLTFCSGMVWLTIWSLAVSFAQDEISAIVFRALQGLGAAATVPSAIGVICTYFAGKEQNRAMSCYGAAGAVGFVAGLILGGLLTASLGWRWIFRVTTPLTAALAVVAWFCFPLERKRPTDAQPSMDIAGACLGTLSMVLLTLGLSSSEAHGWGKAIAIAPIVIAVVVLGGFLLTERKVKNPVMPLWLWRQPSFAAIWFAAFFMQAWWGSLVYYVVLIAQGPLHLSPLQTAVRLAPCGVQGFIITLTCGPLLQRFTTKQIIVTGLGLSILANIPSALVKPYQSFWGSTFLSMMIAVTGVSWAYNVLAISLVASVPAGIKSMSGGLINTAFQIGTAVGLSLCGVVAGSISGHDKQDDDDWEKMRAYSAALWMSTGLIGLSTIIALFGIKGGHKVGAQAPVH</sequence>
<dbReference type="InterPro" id="IPR011701">
    <property type="entry name" value="MFS"/>
</dbReference>
<evidence type="ECO:0000256" key="5">
    <source>
        <dbReference type="ARBA" id="ARBA00023136"/>
    </source>
</evidence>
<keyword evidence="9" id="KW-1185">Reference proteome</keyword>
<dbReference type="Gene3D" id="1.20.1720.10">
    <property type="entry name" value="Multidrug resistance protein D"/>
    <property type="match status" value="1"/>
</dbReference>
<dbReference type="PROSITE" id="PS50850">
    <property type="entry name" value="MFS"/>
    <property type="match status" value="1"/>
</dbReference>
<evidence type="ECO:0000313" key="8">
    <source>
        <dbReference type="EMBL" id="GHJ84404.1"/>
    </source>
</evidence>
<keyword evidence="2" id="KW-0813">Transport</keyword>
<name>A0A8H3TP31_9TREE</name>
<dbReference type="InterPro" id="IPR036259">
    <property type="entry name" value="MFS_trans_sf"/>
</dbReference>
<feature type="domain" description="Major facilitator superfamily (MFS) profile" evidence="7">
    <location>
        <begin position="1"/>
        <end position="448"/>
    </location>
</feature>
<dbReference type="GO" id="GO:0022857">
    <property type="term" value="F:transmembrane transporter activity"/>
    <property type="evidence" value="ECO:0007669"/>
    <property type="project" value="InterPro"/>
</dbReference>
<comment type="caution">
    <text evidence="8">The sequence shown here is derived from an EMBL/GenBank/DDBJ whole genome shotgun (WGS) entry which is preliminary data.</text>
</comment>
<accession>A0A8H3TP31</accession>
<reference evidence="8" key="1">
    <citation type="submission" date="2020-07" db="EMBL/GenBank/DDBJ databases">
        <title>Draft Genome Sequence of a Deep-Sea Yeast, Naganishia (Cryptococcus) liquefaciens strain N6.</title>
        <authorList>
            <person name="Han Y.W."/>
            <person name="Kajitani R."/>
            <person name="Morimoto H."/>
            <person name="Parhat M."/>
            <person name="Tsubouchi H."/>
            <person name="Bakenova O."/>
            <person name="Ogata M."/>
            <person name="Argunhan B."/>
            <person name="Aoki R."/>
            <person name="Kajiwara S."/>
            <person name="Itoh T."/>
            <person name="Iwasaki H."/>
        </authorList>
    </citation>
    <scope>NUCLEOTIDE SEQUENCE</scope>
    <source>
        <strain evidence="8">N6</strain>
    </source>
</reference>
<dbReference type="GO" id="GO:0016020">
    <property type="term" value="C:membrane"/>
    <property type="evidence" value="ECO:0007669"/>
    <property type="project" value="UniProtKB-SubCell"/>
</dbReference>
<dbReference type="Gene3D" id="1.20.1250.20">
    <property type="entry name" value="MFS general substrate transporter like domains"/>
    <property type="match status" value="1"/>
</dbReference>
<dbReference type="OrthoDB" id="2589911at2759"/>
<dbReference type="AlphaFoldDB" id="A0A8H3TP31"/>
<dbReference type="PANTHER" id="PTHR42718">
    <property type="entry name" value="MAJOR FACILITATOR SUPERFAMILY MULTIDRUG TRANSPORTER MFSC"/>
    <property type="match status" value="1"/>
</dbReference>
<evidence type="ECO:0000256" key="1">
    <source>
        <dbReference type="ARBA" id="ARBA00004141"/>
    </source>
</evidence>
<proteinExistence type="predicted"/>
<evidence type="ECO:0000256" key="3">
    <source>
        <dbReference type="ARBA" id="ARBA00022692"/>
    </source>
</evidence>
<feature type="transmembrane region" description="Helical" evidence="6">
    <location>
        <begin position="425"/>
        <end position="444"/>
    </location>
</feature>
<keyword evidence="5 6" id="KW-0472">Membrane</keyword>
<evidence type="ECO:0000313" key="9">
    <source>
        <dbReference type="Proteomes" id="UP000620104"/>
    </source>
</evidence>
<dbReference type="SUPFAM" id="SSF103473">
    <property type="entry name" value="MFS general substrate transporter"/>
    <property type="match status" value="1"/>
</dbReference>